<feature type="signal peptide" evidence="1">
    <location>
        <begin position="1"/>
        <end position="29"/>
    </location>
</feature>
<dbReference type="EMBL" id="CCYD01000553">
    <property type="protein sequence ID" value="CEG41517.1"/>
    <property type="molecule type" value="Genomic_DNA"/>
</dbReference>
<sequence length="274" mass="30511">MLAIPCVEFSSLKCLIGITLCISLHSAIGQVNDRGSIVPEARSFSTHNTAAAFKDALPIQNGSGESKLDIDTSDKEERSLIGAFLDGLQGFVDLGGEVVHFGTDHLIYMAHNILKDLENWEPLIQHELEEALQSPLTQDLVEILEEFDTLKNEVGNDLLKGLHRIETKLYVLENSADGLMKKIAIDLEIIVRSKVAYADRGGQHSLPNVRHDESVSSNEHYSGRIVPYESDPSDDFIYGLLTEGLLNLKERTVAQNKELYTLITKFQHSQDKKK</sequence>
<accession>A0A0P1AKX4</accession>
<evidence type="ECO:0000256" key="1">
    <source>
        <dbReference type="SAM" id="SignalP"/>
    </source>
</evidence>
<evidence type="ECO:0000313" key="3">
    <source>
        <dbReference type="Proteomes" id="UP000054928"/>
    </source>
</evidence>
<dbReference type="GeneID" id="36406913"/>
<name>A0A0P1AKX4_PLAHL</name>
<proteinExistence type="predicted"/>
<dbReference type="Proteomes" id="UP000054928">
    <property type="component" value="Unassembled WGS sequence"/>
</dbReference>
<keyword evidence="3" id="KW-1185">Reference proteome</keyword>
<organism evidence="2 3">
    <name type="scientific">Plasmopara halstedii</name>
    <name type="common">Downy mildew of sunflower</name>
    <dbReference type="NCBI Taxonomy" id="4781"/>
    <lineage>
        <taxon>Eukaryota</taxon>
        <taxon>Sar</taxon>
        <taxon>Stramenopiles</taxon>
        <taxon>Oomycota</taxon>
        <taxon>Peronosporomycetes</taxon>
        <taxon>Peronosporales</taxon>
        <taxon>Peronosporaceae</taxon>
        <taxon>Plasmopara</taxon>
    </lineage>
</organism>
<reference evidence="3" key="1">
    <citation type="submission" date="2014-09" db="EMBL/GenBank/DDBJ databases">
        <authorList>
            <person name="Sharma Rahul"/>
            <person name="Thines Marco"/>
        </authorList>
    </citation>
    <scope>NUCLEOTIDE SEQUENCE [LARGE SCALE GENOMIC DNA]</scope>
</reference>
<keyword evidence="1" id="KW-0732">Signal</keyword>
<protein>
    <recommendedName>
        <fullName evidence="4">RxLR-like protein</fullName>
    </recommendedName>
</protein>
<evidence type="ECO:0000313" key="2">
    <source>
        <dbReference type="EMBL" id="CEG41517.1"/>
    </source>
</evidence>
<dbReference type="RefSeq" id="XP_024577886.1">
    <property type="nucleotide sequence ID" value="XM_024727295.1"/>
</dbReference>
<feature type="chain" id="PRO_5006058734" description="RxLR-like protein" evidence="1">
    <location>
        <begin position="30"/>
        <end position="274"/>
    </location>
</feature>
<evidence type="ECO:0008006" key="4">
    <source>
        <dbReference type="Google" id="ProtNLM"/>
    </source>
</evidence>
<dbReference type="AlphaFoldDB" id="A0A0P1AKX4"/>